<dbReference type="PANTHER" id="PTHR13554">
    <property type="entry name" value="26S PROTEASOME NON-ATPASE REGULATORY SUBUNIT 5-RELATED"/>
    <property type="match status" value="1"/>
</dbReference>
<comment type="similarity">
    <text evidence="1">Belongs to the proteasome subunit S5B/HSM3 family.</text>
</comment>
<gene>
    <name evidence="3" type="ORF">LOD99_7086</name>
</gene>
<evidence type="ECO:0000256" key="1">
    <source>
        <dbReference type="ARBA" id="ARBA00006823"/>
    </source>
</evidence>
<dbReference type="Pfam" id="PF10508">
    <property type="entry name" value="Proteasom_PSMB"/>
    <property type="match status" value="1"/>
</dbReference>
<dbReference type="Gene3D" id="1.25.10.10">
    <property type="entry name" value="Leucine-rich Repeat Variant"/>
    <property type="match status" value="1"/>
</dbReference>
<dbReference type="InterPro" id="IPR016024">
    <property type="entry name" value="ARM-type_fold"/>
</dbReference>
<dbReference type="GO" id="GO:0000502">
    <property type="term" value="C:proteasome complex"/>
    <property type="evidence" value="ECO:0007669"/>
    <property type="project" value="UniProtKB-KW"/>
</dbReference>
<dbReference type="InterPro" id="IPR011989">
    <property type="entry name" value="ARM-like"/>
</dbReference>
<organism evidence="3 4">
    <name type="scientific">Oopsacas minuta</name>
    <dbReference type="NCBI Taxonomy" id="111878"/>
    <lineage>
        <taxon>Eukaryota</taxon>
        <taxon>Metazoa</taxon>
        <taxon>Porifera</taxon>
        <taxon>Hexactinellida</taxon>
        <taxon>Hexasterophora</taxon>
        <taxon>Lyssacinosida</taxon>
        <taxon>Leucopsacidae</taxon>
        <taxon>Oopsacas</taxon>
    </lineage>
</organism>
<dbReference type="GO" id="GO:0005829">
    <property type="term" value="C:cytosol"/>
    <property type="evidence" value="ECO:0007669"/>
    <property type="project" value="TreeGrafter"/>
</dbReference>
<dbReference type="PANTHER" id="PTHR13554:SF10">
    <property type="entry name" value="26S PROTEASOME NON-ATPASE REGULATORY SUBUNIT 5"/>
    <property type="match status" value="1"/>
</dbReference>
<comment type="caution">
    <text evidence="3">The sequence shown here is derived from an EMBL/GenBank/DDBJ whole genome shotgun (WGS) entry which is preliminary data.</text>
</comment>
<evidence type="ECO:0000313" key="4">
    <source>
        <dbReference type="Proteomes" id="UP001165289"/>
    </source>
</evidence>
<dbReference type="Proteomes" id="UP001165289">
    <property type="component" value="Unassembled WGS sequence"/>
</dbReference>
<dbReference type="SUPFAM" id="SSF48371">
    <property type="entry name" value="ARM repeat"/>
    <property type="match status" value="1"/>
</dbReference>
<name>A0AAV7JIZ9_9METZ</name>
<evidence type="ECO:0000313" key="3">
    <source>
        <dbReference type="EMBL" id="KAI6648824.1"/>
    </source>
</evidence>
<accession>A0AAV7JIZ9</accession>
<proteinExistence type="inferred from homology"/>
<dbReference type="GO" id="GO:0043248">
    <property type="term" value="P:proteasome assembly"/>
    <property type="evidence" value="ECO:0007669"/>
    <property type="project" value="InterPro"/>
</dbReference>
<sequence>MNLESLLEDMSTTESVPRRIDSLESIHSSILSGQITLLSLPSEVIQLLVTDLLLLSSRTSKSESSLIISIFKRLLILPLYPTLSSLLPPSHLETAISNAVPLQVELVCEFLQFVSKHDPVSLSTYLTTYLLSSIPTLFSHNDLALVENITNTLISVSGHQTALSILFSDSSPLIAGLLSQLQDDISAIRVLTAISRISALSPQAFEYCKHSGLLSVLSQRLSSEDPLSFLCYLDTLSIFCQHPDGYAFFRSNGVLSRLLQLATAENTDPALEMVRHDIIVFFFSLIHLPHTATEGNMYYEPLISHLFSLLEAGEERDMKVFLESLTHLSALEEGRVLLNKNSRIHEALCICASQLSSSSSARRVQILSMFSALIQQRSWMSDIEFYHEQTRSWFNCIGSDPLKRMFLVMKQPFSELQTSVFSVCRAVACWRWGQESMRNCPGFLEYLISNEGISGEELVYSRFEVITILANSNTSQEILGGIFYTKIREQYTLGAYHVKPQYVVEVEND</sequence>
<reference evidence="3 4" key="1">
    <citation type="journal article" date="2023" name="BMC Biol.">
        <title>The compact genome of the sponge Oopsacas minuta (Hexactinellida) is lacking key metazoan core genes.</title>
        <authorList>
            <person name="Santini S."/>
            <person name="Schenkelaars Q."/>
            <person name="Jourda C."/>
            <person name="Duchesne M."/>
            <person name="Belahbib H."/>
            <person name="Rocher C."/>
            <person name="Selva M."/>
            <person name="Riesgo A."/>
            <person name="Vervoort M."/>
            <person name="Leys S.P."/>
            <person name="Kodjabachian L."/>
            <person name="Le Bivic A."/>
            <person name="Borchiellini C."/>
            <person name="Claverie J.M."/>
            <person name="Renard E."/>
        </authorList>
    </citation>
    <scope>NUCLEOTIDE SEQUENCE [LARGE SCALE GENOMIC DNA]</scope>
    <source>
        <strain evidence="3">SPO-2</strain>
    </source>
</reference>
<dbReference type="InterPro" id="IPR019538">
    <property type="entry name" value="PSMD5"/>
</dbReference>
<dbReference type="AlphaFoldDB" id="A0AAV7JIZ9"/>
<protein>
    <recommendedName>
        <fullName evidence="2">26S proteasome non-ATPase regulatory subunit 5</fullName>
    </recommendedName>
</protein>
<keyword evidence="3" id="KW-0647">Proteasome</keyword>
<keyword evidence="4" id="KW-1185">Reference proteome</keyword>
<dbReference type="EMBL" id="JAKMXF010000325">
    <property type="protein sequence ID" value="KAI6648824.1"/>
    <property type="molecule type" value="Genomic_DNA"/>
</dbReference>
<evidence type="ECO:0000256" key="2">
    <source>
        <dbReference type="ARBA" id="ARBA00014933"/>
    </source>
</evidence>